<dbReference type="CDD" id="cd06661">
    <property type="entry name" value="GGCT_like"/>
    <property type="match status" value="2"/>
</dbReference>
<keyword evidence="5" id="KW-0808">Transferase</keyword>
<dbReference type="GO" id="GO:0016740">
    <property type="term" value="F:transferase activity"/>
    <property type="evidence" value="ECO:0007669"/>
    <property type="project" value="UniProtKB-KW"/>
</dbReference>
<accession>A0A840AEJ8</accession>
<reference evidence="5 6" key="1">
    <citation type="submission" date="2020-08" db="EMBL/GenBank/DDBJ databases">
        <title>Genomic Encyclopedia of Type Strains, Phase IV (KMG-IV): sequencing the most valuable type-strain genomes for metagenomic binning, comparative biology and taxonomic classification.</title>
        <authorList>
            <person name="Goeker M."/>
        </authorList>
    </citation>
    <scope>NUCLEOTIDE SEQUENCE [LARGE SCALE GENOMIC DNA]</scope>
    <source>
        <strain evidence="5 6">DSM 19979</strain>
    </source>
</reference>
<keyword evidence="6" id="KW-1185">Reference proteome</keyword>
<evidence type="ECO:0000256" key="2">
    <source>
        <dbReference type="PIRSR" id="PIRSR617939-1"/>
    </source>
</evidence>
<dbReference type="Proteomes" id="UP000553193">
    <property type="component" value="Unassembled WGS sequence"/>
</dbReference>
<dbReference type="PANTHER" id="PTHR12935">
    <property type="entry name" value="GAMMA-GLUTAMYLCYCLOTRANSFERASE"/>
    <property type="match status" value="1"/>
</dbReference>
<feature type="domain" description="Gamma-glutamylcyclotransferase AIG2-like" evidence="4">
    <location>
        <begin position="160"/>
        <end position="273"/>
    </location>
</feature>
<dbReference type="InterPro" id="IPR036568">
    <property type="entry name" value="GGCT-like_sf"/>
</dbReference>
<feature type="domain" description="Gamma-glutamylcyclotransferase AIG2-like" evidence="4">
    <location>
        <begin position="4"/>
        <end position="116"/>
    </location>
</feature>
<sequence>MTLYFGYGSNLDAEDWNAWCARRGLGAARLMAQSTGLLLDHELVFDCFSRTRQGGVLNLRARPGQAVEGVVFRADAAALAALDAKEGAPFAYQRAPRHIVLPDGTVVEAMTYVTRSEGFRAPHPDYLGIVRRGQAAHGIAHGMLDAAARDAPAPLTIAHLFVYGTLMAGEANAHHLDGLPRTVGRVAGVLHDCGPYPALALGEDEVAGEVLELPLARLAAMDALEGSPPGGAPGGLYRRTVLPVRVADGIVRAHAYVMDEAAQHPRIPQGDWRAKATRHADWAAYAARTPPAER</sequence>
<dbReference type="RefSeq" id="WP_184386295.1">
    <property type="nucleotide sequence ID" value="NZ_JACIDJ010000008.1"/>
</dbReference>
<dbReference type="PANTHER" id="PTHR12935:SF0">
    <property type="entry name" value="GAMMA-GLUTAMYLCYCLOTRANSFERASE"/>
    <property type="match status" value="1"/>
</dbReference>
<gene>
    <name evidence="5" type="ORF">GGQ83_003529</name>
</gene>
<evidence type="ECO:0000256" key="3">
    <source>
        <dbReference type="PIRSR" id="PIRSR617939-2"/>
    </source>
</evidence>
<dbReference type="InterPro" id="IPR017939">
    <property type="entry name" value="G-Glutamylcylcotransferase"/>
</dbReference>
<comment type="caution">
    <text evidence="5">The sequence shown here is derived from an EMBL/GenBank/DDBJ whole genome shotgun (WGS) entry which is preliminary data.</text>
</comment>
<evidence type="ECO:0000313" key="5">
    <source>
        <dbReference type="EMBL" id="MBB3900059.1"/>
    </source>
</evidence>
<name>A0A840AEJ8_9PROT</name>
<evidence type="ECO:0000256" key="1">
    <source>
        <dbReference type="ARBA" id="ARBA00023239"/>
    </source>
</evidence>
<dbReference type="InterPro" id="IPR013024">
    <property type="entry name" value="GGCT-like"/>
</dbReference>
<dbReference type="AlphaFoldDB" id="A0A840AEJ8"/>
<dbReference type="InterPro" id="IPR009288">
    <property type="entry name" value="AIG2-like_dom"/>
</dbReference>
<dbReference type="Gene3D" id="3.10.490.10">
    <property type="entry name" value="Gamma-glutamyl cyclotransferase-like"/>
    <property type="match status" value="2"/>
</dbReference>
<evidence type="ECO:0000259" key="4">
    <source>
        <dbReference type="Pfam" id="PF06094"/>
    </source>
</evidence>
<evidence type="ECO:0000313" key="6">
    <source>
        <dbReference type="Proteomes" id="UP000553193"/>
    </source>
</evidence>
<dbReference type="Pfam" id="PF06094">
    <property type="entry name" value="GGACT"/>
    <property type="match status" value="2"/>
</dbReference>
<feature type="active site" description="Proton acceptor" evidence="2">
    <location>
        <position position="86"/>
    </location>
</feature>
<keyword evidence="1" id="KW-0456">Lyase</keyword>
<dbReference type="EMBL" id="JACIDJ010000008">
    <property type="protein sequence ID" value="MBB3900059.1"/>
    <property type="molecule type" value="Genomic_DNA"/>
</dbReference>
<feature type="binding site" evidence="3">
    <location>
        <position position="126"/>
    </location>
    <ligand>
        <name>substrate</name>
    </ligand>
</feature>
<proteinExistence type="predicted"/>
<organism evidence="5 6">
    <name type="scientific">Roseococcus suduntuyensis</name>
    <dbReference type="NCBI Taxonomy" id="455361"/>
    <lineage>
        <taxon>Bacteria</taxon>
        <taxon>Pseudomonadati</taxon>
        <taxon>Pseudomonadota</taxon>
        <taxon>Alphaproteobacteria</taxon>
        <taxon>Acetobacterales</taxon>
        <taxon>Roseomonadaceae</taxon>
        <taxon>Roseococcus</taxon>
    </lineage>
</organism>
<dbReference type="GO" id="GO:0003839">
    <property type="term" value="F:gamma-glutamylcyclotransferase activity"/>
    <property type="evidence" value="ECO:0007669"/>
    <property type="project" value="InterPro"/>
</dbReference>
<dbReference type="SUPFAM" id="SSF110857">
    <property type="entry name" value="Gamma-glutamyl cyclotransferase-like"/>
    <property type="match status" value="2"/>
</dbReference>
<feature type="binding site" evidence="3">
    <location>
        <begin position="4"/>
        <end position="9"/>
    </location>
    <ligand>
        <name>substrate</name>
    </ligand>
</feature>
<protein>
    <submittedName>
        <fullName evidence="5">Gamma-glutamylcyclotransferase (GGCT)/AIG2-like uncharacterized protein YtfP</fullName>
    </submittedName>
</protein>